<comment type="subunit">
    <text evidence="3">F-type ATPases have 2 components, CF(1) - the catalytic core - and CF(0) - the membrane proton channel.</text>
</comment>
<protein>
    <recommendedName>
        <fullName evidence="12">ATP synthase complex subunit 8</fullName>
    </recommendedName>
</protein>
<evidence type="ECO:0000256" key="1">
    <source>
        <dbReference type="ARBA" id="ARBA00004304"/>
    </source>
</evidence>
<evidence type="ECO:0000313" key="14">
    <source>
        <dbReference type="EMBL" id="ALO76605.1"/>
    </source>
</evidence>
<evidence type="ECO:0000256" key="4">
    <source>
        <dbReference type="ARBA" id="ARBA00022448"/>
    </source>
</evidence>
<evidence type="ECO:0000256" key="9">
    <source>
        <dbReference type="ARBA" id="ARBA00023065"/>
    </source>
</evidence>
<organism evidence="14">
    <name type="scientific">Hexagonia terminalis</name>
    <dbReference type="NCBI Taxonomy" id="1205596"/>
    <lineage>
        <taxon>Eukaryota</taxon>
        <taxon>Metazoa</taxon>
        <taxon>Ecdysozoa</taxon>
        <taxon>Arthropoda</taxon>
        <taxon>Hexapoda</taxon>
        <taxon>Insecta</taxon>
        <taxon>Pterygota</taxon>
        <taxon>Neoptera</taxon>
        <taxon>Endopterygota</taxon>
        <taxon>Coleoptera</taxon>
        <taxon>Adephaga</taxon>
        <taxon>Caraboidea</taxon>
        <taxon>Carabidae</taxon>
        <taxon>Harpalinae</taxon>
        <taxon>Hexagoniini</taxon>
        <taxon>Hexagonia</taxon>
    </lineage>
</organism>
<evidence type="ECO:0000256" key="2">
    <source>
        <dbReference type="ARBA" id="ARBA00008892"/>
    </source>
</evidence>
<evidence type="ECO:0000256" key="8">
    <source>
        <dbReference type="ARBA" id="ARBA00022989"/>
    </source>
</evidence>
<accession>A0A0S2MPF9</accession>
<keyword evidence="5 12" id="KW-0138">CF(0)</keyword>
<dbReference type="GO" id="GO:0045259">
    <property type="term" value="C:proton-transporting ATP synthase complex"/>
    <property type="evidence" value="ECO:0007669"/>
    <property type="project" value="UniProtKB-KW"/>
</dbReference>
<keyword evidence="10 12" id="KW-0496">Mitochondrion</keyword>
<comment type="similarity">
    <text evidence="2 12">Belongs to the ATPase protein 8 family.</text>
</comment>
<evidence type="ECO:0000256" key="6">
    <source>
        <dbReference type="ARBA" id="ARBA00022692"/>
    </source>
</evidence>
<dbReference type="EMBL" id="JX412768">
    <property type="protein sequence ID" value="ALO76605.1"/>
    <property type="molecule type" value="Genomic_DNA"/>
</dbReference>
<gene>
    <name evidence="14" type="primary">atp8</name>
</gene>
<evidence type="ECO:0000256" key="13">
    <source>
        <dbReference type="SAM" id="Phobius"/>
    </source>
</evidence>
<keyword evidence="4 12" id="KW-0813">Transport</keyword>
<evidence type="ECO:0000256" key="11">
    <source>
        <dbReference type="ARBA" id="ARBA00023136"/>
    </source>
</evidence>
<feature type="transmembrane region" description="Helical" evidence="13">
    <location>
        <begin position="12"/>
        <end position="32"/>
    </location>
</feature>
<keyword evidence="9 12" id="KW-0406">Ion transport</keyword>
<reference evidence="14" key="1">
    <citation type="submission" date="2012-06" db="EMBL/GenBank/DDBJ databases">
        <title>Mitogenomics of the Coleoptera under dense taxon sampling.</title>
        <authorList>
            <person name="Timmermans M.J.T.N."/>
            <person name="Lim J."/>
            <person name="Dodsworth S."/>
            <person name="Haran J."/>
            <person name="Ahrens D."/>
            <person name="Bocak L."/>
            <person name="London A."/>
            <person name="Culverwell L."/>
            <person name="Vogler A.P."/>
        </authorList>
    </citation>
    <scope>NUCLEOTIDE SEQUENCE</scope>
</reference>
<evidence type="ECO:0000256" key="7">
    <source>
        <dbReference type="ARBA" id="ARBA00022781"/>
    </source>
</evidence>
<dbReference type="AlphaFoldDB" id="A0A0S2MPF9"/>
<evidence type="ECO:0000256" key="12">
    <source>
        <dbReference type="RuleBase" id="RU003661"/>
    </source>
</evidence>
<dbReference type="GO" id="GO:0031966">
    <property type="term" value="C:mitochondrial membrane"/>
    <property type="evidence" value="ECO:0007669"/>
    <property type="project" value="UniProtKB-SubCell"/>
</dbReference>
<dbReference type="Pfam" id="PF00895">
    <property type="entry name" value="ATP-synt_8"/>
    <property type="match status" value="1"/>
</dbReference>
<comment type="subcellular location">
    <subcellularLocation>
        <location evidence="1 12">Mitochondrion membrane</location>
        <topology evidence="1 12">Single-pass membrane protein</topology>
    </subcellularLocation>
</comment>
<keyword evidence="8 13" id="KW-1133">Transmembrane helix</keyword>
<keyword evidence="6 12" id="KW-0812">Transmembrane</keyword>
<dbReference type="InterPro" id="IPR001421">
    <property type="entry name" value="ATP8_metazoa"/>
</dbReference>
<dbReference type="GO" id="GO:0015078">
    <property type="term" value="F:proton transmembrane transporter activity"/>
    <property type="evidence" value="ECO:0007669"/>
    <property type="project" value="InterPro"/>
</dbReference>
<evidence type="ECO:0000256" key="10">
    <source>
        <dbReference type="ARBA" id="ARBA00023128"/>
    </source>
</evidence>
<proteinExistence type="inferred from homology"/>
<evidence type="ECO:0000256" key="5">
    <source>
        <dbReference type="ARBA" id="ARBA00022547"/>
    </source>
</evidence>
<keyword evidence="11 13" id="KW-0472">Membrane</keyword>
<dbReference type="GO" id="GO:0015986">
    <property type="term" value="P:proton motive force-driven ATP synthesis"/>
    <property type="evidence" value="ECO:0007669"/>
    <property type="project" value="InterPro"/>
</dbReference>
<name>A0A0S2MPF9_9CARA</name>
<geneLocation type="mitochondrion" evidence="14"/>
<sequence length="54" mass="6832">MPQMAPMNWLLLYFIFTLIFFLFNFMNYYSFIIKNNMKSSISNKYIQKNFNWKW</sequence>
<evidence type="ECO:0000256" key="3">
    <source>
        <dbReference type="ARBA" id="ARBA00011291"/>
    </source>
</evidence>
<keyword evidence="7 12" id="KW-0375">Hydrogen ion transport</keyword>